<feature type="domain" description="Major facilitator superfamily (MFS) profile" evidence="2">
    <location>
        <begin position="22"/>
        <end position="427"/>
    </location>
</feature>
<dbReference type="InterPro" id="IPR020846">
    <property type="entry name" value="MFS_dom"/>
</dbReference>
<feature type="transmembrane region" description="Helical" evidence="1">
    <location>
        <begin position="62"/>
        <end position="84"/>
    </location>
</feature>
<keyword evidence="1" id="KW-0472">Membrane</keyword>
<evidence type="ECO:0000313" key="3">
    <source>
        <dbReference type="EMBL" id="SVA17545.1"/>
    </source>
</evidence>
<feature type="transmembrane region" description="Helical" evidence="1">
    <location>
        <begin position="337"/>
        <end position="356"/>
    </location>
</feature>
<dbReference type="AlphaFoldDB" id="A0A381TNB2"/>
<dbReference type="CDD" id="cd17355">
    <property type="entry name" value="MFS_YcxA_like"/>
    <property type="match status" value="1"/>
</dbReference>
<feature type="transmembrane region" description="Helical" evidence="1">
    <location>
        <begin position="21"/>
        <end position="42"/>
    </location>
</feature>
<keyword evidence="1" id="KW-0812">Transmembrane</keyword>
<feature type="transmembrane region" description="Helical" evidence="1">
    <location>
        <begin position="178"/>
        <end position="198"/>
    </location>
</feature>
<feature type="transmembrane region" description="Helical" evidence="1">
    <location>
        <begin position="313"/>
        <end position="331"/>
    </location>
</feature>
<evidence type="ECO:0000259" key="2">
    <source>
        <dbReference type="PROSITE" id="PS50850"/>
    </source>
</evidence>
<feature type="transmembrane region" description="Helical" evidence="1">
    <location>
        <begin position="248"/>
        <end position="273"/>
    </location>
</feature>
<feature type="transmembrane region" description="Helical" evidence="1">
    <location>
        <begin position="285"/>
        <end position="306"/>
    </location>
</feature>
<dbReference type="Pfam" id="PF07690">
    <property type="entry name" value="MFS_1"/>
    <property type="match status" value="1"/>
</dbReference>
<dbReference type="InterPro" id="IPR036259">
    <property type="entry name" value="MFS_trans_sf"/>
</dbReference>
<dbReference type="PROSITE" id="PS50850">
    <property type="entry name" value="MFS"/>
    <property type="match status" value="1"/>
</dbReference>
<dbReference type="SUPFAM" id="SSF103473">
    <property type="entry name" value="MFS general substrate transporter"/>
    <property type="match status" value="1"/>
</dbReference>
<organism evidence="3">
    <name type="scientific">marine metagenome</name>
    <dbReference type="NCBI Taxonomy" id="408172"/>
    <lineage>
        <taxon>unclassified sequences</taxon>
        <taxon>metagenomes</taxon>
        <taxon>ecological metagenomes</taxon>
    </lineage>
</organism>
<evidence type="ECO:0000256" key="1">
    <source>
        <dbReference type="SAM" id="Phobius"/>
    </source>
</evidence>
<feature type="transmembrane region" description="Helical" evidence="1">
    <location>
        <begin position="91"/>
        <end position="108"/>
    </location>
</feature>
<feature type="transmembrane region" description="Helical" evidence="1">
    <location>
        <begin position="368"/>
        <end position="391"/>
    </location>
</feature>
<name>A0A381TNB2_9ZZZZ</name>
<sequence>MKLTESPTLFSPFKWRHAIFYGWWLVVITIFLNAATGSPVFGGVGVWIDALEQHFGWSRAELSLAFSFGQLESGLAGPVIGILVDRHGPKKIVFSGVTIIGLGFILFSQTNNLLTFYCAYIVIMLGASAGGWLPMMAVINNWFDRKRTMAMGLGGIGFSVGSFLLVPLLAWLVQPEGVGWRTTSLSLGIFFILIAFPISRLIRNSPEELGEIPDGRVFEGKEKKDLDRNLTTRLDNDFPMMTIIKMPVFWVLAICNGTSAMLIGTMTVHLILALRDQGISVQTGAWIWGSTMLFSGAAQVFGGYLGDRVPKNLSLCVFGIIQAVGVIYATFITSVYMASIFVVVYGLGFGARIPLGTAIRGEYFGRKAFGRVLGVSMLPMMLLMTIGPYVAGLMFDHYGSYDMAFYILALAGLVGSIGFLFCKNPNQSRS</sequence>
<feature type="transmembrane region" description="Helical" evidence="1">
    <location>
        <begin position="114"/>
        <end position="139"/>
    </location>
</feature>
<dbReference type="PANTHER" id="PTHR11360:SF284">
    <property type="entry name" value="EG:103B4.3 PROTEIN-RELATED"/>
    <property type="match status" value="1"/>
</dbReference>
<gene>
    <name evidence="3" type="ORF">METZ01_LOCUS70399</name>
</gene>
<protein>
    <recommendedName>
        <fullName evidence="2">Major facilitator superfamily (MFS) profile domain-containing protein</fullName>
    </recommendedName>
</protein>
<dbReference type="PANTHER" id="PTHR11360">
    <property type="entry name" value="MONOCARBOXYLATE TRANSPORTER"/>
    <property type="match status" value="1"/>
</dbReference>
<feature type="transmembrane region" description="Helical" evidence="1">
    <location>
        <begin position="403"/>
        <end position="422"/>
    </location>
</feature>
<keyword evidence="1" id="KW-1133">Transmembrane helix</keyword>
<accession>A0A381TNB2</accession>
<dbReference type="GO" id="GO:0022857">
    <property type="term" value="F:transmembrane transporter activity"/>
    <property type="evidence" value="ECO:0007669"/>
    <property type="project" value="InterPro"/>
</dbReference>
<dbReference type="EMBL" id="UINC01004884">
    <property type="protein sequence ID" value="SVA17545.1"/>
    <property type="molecule type" value="Genomic_DNA"/>
</dbReference>
<dbReference type="InterPro" id="IPR050327">
    <property type="entry name" value="Proton-linked_MCT"/>
</dbReference>
<reference evidence="3" key="1">
    <citation type="submission" date="2018-05" db="EMBL/GenBank/DDBJ databases">
        <authorList>
            <person name="Lanie J.A."/>
            <person name="Ng W.-L."/>
            <person name="Kazmierczak K.M."/>
            <person name="Andrzejewski T.M."/>
            <person name="Davidsen T.M."/>
            <person name="Wayne K.J."/>
            <person name="Tettelin H."/>
            <person name="Glass J.I."/>
            <person name="Rusch D."/>
            <person name="Podicherti R."/>
            <person name="Tsui H.-C.T."/>
            <person name="Winkler M.E."/>
        </authorList>
    </citation>
    <scope>NUCLEOTIDE SEQUENCE</scope>
</reference>
<proteinExistence type="predicted"/>
<dbReference type="Gene3D" id="1.20.1250.20">
    <property type="entry name" value="MFS general substrate transporter like domains"/>
    <property type="match status" value="2"/>
</dbReference>
<dbReference type="InterPro" id="IPR011701">
    <property type="entry name" value="MFS"/>
</dbReference>
<feature type="transmembrane region" description="Helical" evidence="1">
    <location>
        <begin position="151"/>
        <end position="172"/>
    </location>
</feature>